<dbReference type="Pfam" id="PF00107">
    <property type="entry name" value="ADH_zinc_N"/>
    <property type="match status" value="1"/>
</dbReference>
<dbReference type="GO" id="GO:0008270">
    <property type="term" value="F:zinc ion binding"/>
    <property type="evidence" value="ECO:0007669"/>
    <property type="project" value="InterPro"/>
</dbReference>
<comment type="caution">
    <text evidence="7">The sequence shown here is derived from an EMBL/GenBank/DDBJ whole genome shotgun (WGS) entry which is preliminary data.</text>
</comment>
<evidence type="ECO:0000256" key="1">
    <source>
        <dbReference type="ARBA" id="ARBA00022723"/>
    </source>
</evidence>
<name>A0A916ZG94_9BACL</name>
<dbReference type="RefSeq" id="WP_229750631.1">
    <property type="nucleotide sequence ID" value="NZ_BMHP01000006.1"/>
</dbReference>
<dbReference type="EMBL" id="BMHP01000006">
    <property type="protein sequence ID" value="GGD93692.1"/>
    <property type="molecule type" value="Genomic_DNA"/>
</dbReference>
<comment type="cofactor">
    <cofactor evidence="4">
        <name>Zn(2+)</name>
        <dbReference type="ChEBI" id="CHEBI:29105"/>
    </cofactor>
</comment>
<accession>A0A916ZG94</accession>
<evidence type="ECO:0000259" key="6">
    <source>
        <dbReference type="Pfam" id="PF08240"/>
    </source>
</evidence>
<feature type="domain" description="Alcohol dehydrogenase-like C-terminal" evidence="5">
    <location>
        <begin position="171"/>
        <end position="298"/>
    </location>
</feature>
<sequence length="342" mass="36174">MKALVYLGPERMEMMDVPVPVPDPGEVLIKVAFSGICGSELSGYLGHNALRKPPLIFGHEFSGTIVETGGQSLGLREGMRVTANPLITCGKCSYCVRGVESLCLSRKLLSAALPGSNAEYVKVPAEFVHPLQDHVSLENGALTEPVACGVRVAELTAAGSEDTVLVTGMGPIGLFALQAVLHQGAKRVIAVDLSGDRLAVAAGLGAHTVNPREQDVDAYIRDLTDGKGVSAAIDAVGSAITRQQCVASVSNGGKVVFTGLHQADTNLDINDVVRREIKLFGSFAYSKSNFQTALEWISAKKIGLGDRLTVAGLNEGAFWFDKLNRAPGKEMKVLLSLNGFDQ</sequence>
<dbReference type="PROSITE" id="PS00059">
    <property type="entry name" value="ADH_ZINC"/>
    <property type="match status" value="1"/>
</dbReference>
<dbReference type="PANTHER" id="PTHR43401:SF2">
    <property type="entry name" value="L-THREONINE 3-DEHYDROGENASE"/>
    <property type="match status" value="1"/>
</dbReference>
<dbReference type="Proteomes" id="UP000612456">
    <property type="component" value="Unassembled WGS sequence"/>
</dbReference>
<dbReference type="InterPro" id="IPR036291">
    <property type="entry name" value="NAD(P)-bd_dom_sf"/>
</dbReference>
<dbReference type="InterPro" id="IPR013149">
    <property type="entry name" value="ADH-like_C"/>
</dbReference>
<dbReference type="AlphaFoldDB" id="A0A916ZG94"/>
<evidence type="ECO:0000313" key="7">
    <source>
        <dbReference type="EMBL" id="GGD93692.1"/>
    </source>
</evidence>
<dbReference type="GO" id="GO:0016491">
    <property type="term" value="F:oxidoreductase activity"/>
    <property type="evidence" value="ECO:0007669"/>
    <property type="project" value="UniProtKB-KW"/>
</dbReference>
<dbReference type="Gene3D" id="3.40.50.720">
    <property type="entry name" value="NAD(P)-binding Rossmann-like Domain"/>
    <property type="match status" value="1"/>
</dbReference>
<keyword evidence="8" id="KW-1185">Reference proteome</keyword>
<reference evidence="7" key="1">
    <citation type="journal article" date="2014" name="Int. J. Syst. Evol. Microbiol.">
        <title>Complete genome sequence of Corynebacterium casei LMG S-19264T (=DSM 44701T), isolated from a smear-ripened cheese.</title>
        <authorList>
            <consortium name="US DOE Joint Genome Institute (JGI-PGF)"/>
            <person name="Walter F."/>
            <person name="Albersmeier A."/>
            <person name="Kalinowski J."/>
            <person name="Ruckert C."/>
        </authorList>
    </citation>
    <scope>NUCLEOTIDE SEQUENCE</scope>
    <source>
        <strain evidence="7">CGMCC 1.15178</strain>
    </source>
</reference>
<evidence type="ECO:0000313" key="8">
    <source>
        <dbReference type="Proteomes" id="UP000612456"/>
    </source>
</evidence>
<dbReference type="InterPro" id="IPR050129">
    <property type="entry name" value="Zn_alcohol_dh"/>
</dbReference>
<gene>
    <name evidence="7" type="primary">adh</name>
    <name evidence="7" type="ORF">GCM10010911_60440</name>
</gene>
<dbReference type="Pfam" id="PF08240">
    <property type="entry name" value="ADH_N"/>
    <property type="match status" value="1"/>
</dbReference>
<evidence type="ECO:0000256" key="3">
    <source>
        <dbReference type="ARBA" id="ARBA00023002"/>
    </source>
</evidence>
<evidence type="ECO:0000259" key="5">
    <source>
        <dbReference type="Pfam" id="PF00107"/>
    </source>
</evidence>
<dbReference type="CDD" id="cd08236">
    <property type="entry name" value="sugar_DH"/>
    <property type="match status" value="1"/>
</dbReference>
<feature type="domain" description="Alcohol dehydrogenase-like N-terminal" evidence="6">
    <location>
        <begin position="24"/>
        <end position="133"/>
    </location>
</feature>
<dbReference type="InterPro" id="IPR011032">
    <property type="entry name" value="GroES-like_sf"/>
</dbReference>
<dbReference type="SUPFAM" id="SSF51735">
    <property type="entry name" value="NAD(P)-binding Rossmann-fold domains"/>
    <property type="match status" value="1"/>
</dbReference>
<dbReference type="InterPro" id="IPR013154">
    <property type="entry name" value="ADH-like_N"/>
</dbReference>
<dbReference type="SUPFAM" id="SSF50129">
    <property type="entry name" value="GroES-like"/>
    <property type="match status" value="1"/>
</dbReference>
<reference evidence="7" key="2">
    <citation type="submission" date="2020-09" db="EMBL/GenBank/DDBJ databases">
        <authorList>
            <person name="Sun Q."/>
            <person name="Zhou Y."/>
        </authorList>
    </citation>
    <scope>NUCLEOTIDE SEQUENCE</scope>
    <source>
        <strain evidence="7">CGMCC 1.15178</strain>
    </source>
</reference>
<dbReference type="InterPro" id="IPR002328">
    <property type="entry name" value="ADH_Zn_CS"/>
</dbReference>
<dbReference type="Gene3D" id="3.90.180.10">
    <property type="entry name" value="Medium-chain alcohol dehydrogenases, catalytic domain"/>
    <property type="match status" value="1"/>
</dbReference>
<proteinExistence type="inferred from homology"/>
<evidence type="ECO:0000256" key="2">
    <source>
        <dbReference type="ARBA" id="ARBA00022833"/>
    </source>
</evidence>
<dbReference type="PANTHER" id="PTHR43401">
    <property type="entry name" value="L-THREONINE 3-DEHYDROGENASE"/>
    <property type="match status" value="1"/>
</dbReference>
<protein>
    <submittedName>
        <fullName evidence="7">Galactitol-1-phosphate 5-dehydrogenase</fullName>
    </submittedName>
</protein>
<comment type="similarity">
    <text evidence="4">Belongs to the zinc-containing alcohol dehydrogenase family.</text>
</comment>
<evidence type="ECO:0000256" key="4">
    <source>
        <dbReference type="RuleBase" id="RU361277"/>
    </source>
</evidence>
<keyword evidence="3" id="KW-0560">Oxidoreductase</keyword>
<organism evidence="7 8">
    <name type="scientific">Paenibacillus nasutitermitis</name>
    <dbReference type="NCBI Taxonomy" id="1652958"/>
    <lineage>
        <taxon>Bacteria</taxon>
        <taxon>Bacillati</taxon>
        <taxon>Bacillota</taxon>
        <taxon>Bacilli</taxon>
        <taxon>Bacillales</taxon>
        <taxon>Paenibacillaceae</taxon>
        <taxon>Paenibacillus</taxon>
    </lineage>
</organism>
<keyword evidence="2 4" id="KW-0862">Zinc</keyword>
<keyword evidence="1 4" id="KW-0479">Metal-binding</keyword>